<sequence length="102" mass="10374">MPAIPVNAQLTAAIADNRMFPQGSGARCRVVSTPLTALIADPPIHGAAPMAALVPLGGITTFRPGFNPVGGASWSACGSPWQGPGFGQGAEPEIVPHDVRHP</sequence>
<gene>
    <name evidence="2" type="ORF">GCM10010521_64080</name>
</gene>
<protein>
    <submittedName>
        <fullName evidence="2">Uncharacterized protein</fullName>
    </submittedName>
</protein>
<dbReference type="EMBL" id="BAAAVM010000123">
    <property type="protein sequence ID" value="GAA2776536.1"/>
    <property type="molecule type" value="Genomic_DNA"/>
</dbReference>
<dbReference type="Proteomes" id="UP001500893">
    <property type="component" value="Unassembled WGS sequence"/>
</dbReference>
<accession>A0ABP6HM14</accession>
<feature type="region of interest" description="Disordered" evidence="1">
    <location>
        <begin position="80"/>
        <end position="102"/>
    </location>
</feature>
<comment type="caution">
    <text evidence="2">The sequence shown here is derived from an EMBL/GenBank/DDBJ whole genome shotgun (WGS) entry which is preliminary data.</text>
</comment>
<organism evidence="2 3">
    <name type="scientific">Streptomyces rameus</name>
    <dbReference type="NCBI Taxonomy" id="68261"/>
    <lineage>
        <taxon>Bacteria</taxon>
        <taxon>Bacillati</taxon>
        <taxon>Actinomycetota</taxon>
        <taxon>Actinomycetes</taxon>
        <taxon>Kitasatosporales</taxon>
        <taxon>Streptomycetaceae</taxon>
        <taxon>Streptomyces</taxon>
    </lineage>
</organism>
<proteinExistence type="predicted"/>
<evidence type="ECO:0000313" key="3">
    <source>
        <dbReference type="Proteomes" id="UP001500893"/>
    </source>
</evidence>
<evidence type="ECO:0000256" key="1">
    <source>
        <dbReference type="SAM" id="MobiDB-lite"/>
    </source>
</evidence>
<name>A0ABP6HM14_9ACTN</name>
<reference evidence="3" key="1">
    <citation type="journal article" date="2019" name="Int. J. Syst. Evol. Microbiol.">
        <title>The Global Catalogue of Microorganisms (GCM) 10K type strain sequencing project: providing services to taxonomists for standard genome sequencing and annotation.</title>
        <authorList>
            <consortium name="The Broad Institute Genomics Platform"/>
            <consortium name="The Broad Institute Genome Sequencing Center for Infectious Disease"/>
            <person name="Wu L."/>
            <person name="Ma J."/>
        </authorList>
    </citation>
    <scope>NUCLEOTIDE SEQUENCE [LARGE SCALE GENOMIC DNA]</scope>
    <source>
        <strain evidence="3">JCM 11574</strain>
    </source>
</reference>
<evidence type="ECO:0000313" key="2">
    <source>
        <dbReference type="EMBL" id="GAA2776536.1"/>
    </source>
</evidence>
<keyword evidence="3" id="KW-1185">Reference proteome</keyword>